<dbReference type="Proteomes" id="UP000234956">
    <property type="component" value="Unassembled WGS sequence"/>
</dbReference>
<evidence type="ECO:0000256" key="3">
    <source>
        <dbReference type="ARBA" id="ARBA00022840"/>
    </source>
</evidence>
<dbReference type="Gene3D" id="3.40.50.300">
    <property type="entry name" value="P-loop containing nucleotide triphosphate hydrolases"/>
    <property type="match status" value="1"/>
</dbReference>
<dbReference type="EMBL" id="PDFK01000009">
    <property type="protein sequence ID" value="PKU50131.1"/>
    <property type="molecule type" value="Genomic_DNA"/>
</dbReference>
<dbReference type="InterPro" id="IPR027417">
    <property type="entry name" value="P-loop_NTPase"/>
</dbReference>
<evidence type="ECO:0000256" key="1">
    <source>
        <dbReference type="ARBA" id="ARBA00022448"/>
    </source>
</evidence>
<evidence type="ECO:0000256" key="2">
    <source>
        <dbReference type="ARBA" id="ARBA00022741"/>
    </source>
</evidence>
<dbReference type="InterPro" id="IPR003439">
    <property type="entry name" value="ABC_transporter-like_ATP-bd"/>
</dbReference>
<accession>A0A2I0UVR3</accession>
<feature type="domain" description="ABC transporter" evidence="4">
    <location>
        <begin position="5"/>
        <end position="220"/>
    </location>
</feature>
<dbReference type="InterPro" id="IPR017871">
    <property type="entry name" value="ABC_transporter-like_CS"/>
</dbReference>
<gene>
    <name evidence="5" type="ORF">CRI88_20060</name>
</gene>
<keyword evidence="1" id="KW-0813">Transport</keyword>
<evidence type="ECO:0000313" key="6">
    <source>
        <dbReference type="Proteomes" id="UP000234956"/>
    </source>
</evidence>
<dbReference type="PANTHER" id="PTHR42788">
    <property type="entry name" value="TAURINE IMPORT ATP-BINDING PROTEIN-RELATED"/>
    <property type="match status" value="1"/>
</dbReference>
<dbReference type="PANTHER" id="PTHR42788:SF20">
    <property type="entry name" value="ABC TRANSPORTER ATP-BINDING PROTEIN"/>
    <property type="match status" value="1"/>
</dbReference>
<keyword evidence="3" id="KW-0067">ATP-binding</keyword>
<dbReference type="InterPro" id="IPR050166">
    <property type="entry name" value="ABC_transporter_ATP-bind"/>
</dbReference>
<protein>
    <recommendedName>
        <fullName evidence="4">ABC transporter domain-containing protein</fullName>
    </recommendedName>
</protein>
<dbReference type="GO" id="GO:0016887">
    <property type="term" value="F:ATP hydrolysis activity"/>
    <property type="evidence" value="ECO:0007669"/>
    <property type="project" value="InterPro"/>
</dbReference>
<dbReference type="SMART" id="SM00382">
    <property type="entry name" value="AAA"/>
    <property type="match status" value="1"/>
</dbReference>
<keyword evidence="2" id="KW-0547">Nucleotide-binding</keyword>
<dbReference type="PROSITE" id="PS00211">
    <property type="entry name" value="ABC_TRANSPORTER_1"/>
    <property type="match status" value="1"/>
</dbReference>
<proteinExistence type="predicted"/>
<dbReference type="SUPFAM" id="SSF52540">
    <property type="entry name" value="P-loop containing nucleoside triphosphate hydrolases"/>
    <property type="match status" value="1"/>
</dbReference>
<dbReference type="Pfam" id="PF00005">
    <property type="entry name" value="ABC_tran"/>
    <property type="match status" value="1"/>
</dbReference>
<evidence type="ECO:0000313" key="5">
    <source>
        <dbReference type="EMBL" id="PKU50131.1"/>
    </source>
</evidence>
<reference evidence="5 6" key="1">
    <citation type="submission" date="2017-10" db="EMBL/GenBank/DDBJ databases">
        <title>Draft genome of Lysinibacillus fusiformis strain Juneja, a laboratory-derived pathogen of Drosophila melanogaster.</title>
        <authorList>
            <person name="Smith B.R."/>
            <person name="Unckless R.L."/>
        </authorList>
    </citation>
    <scope>NUCLEOTIDE SEQUENCE [LARGE SCALE GENOMIC DNA]</scope>
    <source>
        <strain evidence="5 6">Juneja</strain>
    </source>
</reference>
<dbReference type="PROSITE" id="PS50893">
    <property type="entry name" value="ABC_TRANSPORTER_2"/>
    <property type="match status" value="1"/>
</dbReference>
<dbReference type="RefSeq" id="WP_036118022.1">
    <property type="nucleotide sequence ID" value="NZ_JAZBNI010000004.1"/>
</dbReference>
<dbReference type="AlphaFoldDB" id="A0A2I0UVR3"/>
<name>A0A2I0UVR3_9BACI</name>
<dbReference type="GO" id="GO:0005524">
    <property type="term" value="F:ATP binding"/>
    <property type="evidence" value="ECO:0007669"/>
    <property type="project" value="UniProtKB-KW"/>
</dbReference>
<comment type="caution">
    <text evidence="5">The sequence shown here is derived from an EMBL/GenBank/DDBJ whole genome shotgun (WGS) entry which is preliminary data.</text>
</comment>
<sequence>MKTAIQFEHVSKFFGTKQIIKDCHLSLQEGEVVAIVGPSGCGKTTFLHLATNVLQPTSGHITCITDKLGYVFQEPRLLPWCTLYENVTFSCNGVVDRSQIMNLLARVKLDNEMDAFPKQLSGGMKQRVSIVRAFACKPKLIMMDEPFSALDYWIKKELVQDLIDLIENEQVGMFYVTHDYEEAATVADRIINIAYANEGIYKEIVLDTPRKHRNFDYIKNIEYQLLQL</sequence>
<organism evidence="5 6">
    <name type="scientific">Lysinibacillus fusiformis</name>
    <dbReference type="NCBI Taxonomy" id="28031"/>
    <lineage>
        <taxon>Bacteria</taxon>
        <taxon>Bacillati</taxon>
        <taxon>Bacillota</taxon>
        <taxon>Bacilli</taxon>
        <taxon>Bacillales</taxon>
        <taxon>Bacillaceae</taxon>
        <taxon>Lysinibacillus</taxon>
    </lineage>
</organism>
<evidence type="ECO:0000259" key="4">
    <source>
        <dbReference type="PROSITE" id="PS50893"/>
    </source>
</evidence>
<dbReference type="InterPro" id="IPR003593">
    <property type="entry name" value="AAA+_ATPase"/>
</dbReference>